<dbReference type="Pfam" id="PF24883">
    <property type="entry name" value="NPHP3_N"/>
    <property type="match status" value="1"/>
</dbReference>
<feature type="repeat" description="WD" evidence="3">
    <location>
        <begin position="1029"/>
        <end position="1064"/>
    </location>
</feature>
<feature type="repeat" description="WD" evidence="3">
    <location>
        <begin position="545"/>
        <end position="585"/>
    </location>
</feature>
<accession>A0A1L7XLN6</accession>
<feature type="repeat" description="WD" evidence="3">
    <location>
        <begin position="586"/>
        <end position="627"/>
    </location>
</feature>
<dbReference type="Pfam" id="PF00400">
    <property type="entry name" value="WD40"/>
    <property type="match status" value="8"/>
</dbReference>
<dbReference type="PROSITE" id="PS00678">
    <property type="entry name" value="WD_REPEATS_1"/>
    <property type="match status" value="3"/>
</dbReference>
<dbReference type="SMART" id="SM00320">
    <property type="entry name" value="WD40"/>
    <property type="match status" value="11"/>
</dbReference>
<dbReference type="PROSITE" id="PS50082">
    <property type="entry name" value="WD_REPEATS_2"/>
    <property type="match status" value="8"/>
</dbReference>
<dbReference type="Gene3D" id="3.40.50.300">
    <property type="entry name" value="P-loop containing nucleotide triphosphate hydrolases"/>
    <property type="match status" value="1"/>
</dbReference>
<name>A0A1L7XLN6_9HELO</name>
<dbReference type="PANTHER" id="PTHR19879">
    <property type="entry name" value="TRANSCRIPTION INITIATION FACTOR TFIID"/>
    <property type="match status" value="1"/>
</dbReference>
<dbReference type="PROSITE" id="PS50294">
    <property type="entry name" value="WD_REPEATS_REGION"/>
    <property type="match status" value="5"/>
</dbReference>
<feature type="repeat" description="WD" evidence="3">
    <location>
        <begin position="863"/>
        <end position="901"/>
    </location>
</feature>
<dbReference type="InterPro" id="IPR011044">
    <property type="entry name" value="Quino_amine_DH_bsu"/>
</dbReference>
<dbReference type="InterPro" id="IPR015943">
    <property type="entry name" value="WD40/YVTN_repeat-like_dom_sf"/>
</dbReference>
<dbReference type="SUPFAM" id="SSF50978">
    <property type="entry name" value="WD40 repeat-like"/>
    <property type="match status" value="1"/>
</dbReference>
<dbReference type="InterPro" id="IPR036322">
    <property type="entry name" value="WD40_repeat_dom_sf"/>
</dbReference>
<evidence type="ECO:0000259" key="4">
    <source>
        <dbReference type="PROSITE" id="PS50837"/>
    </source>
</evidence>
<dbReference type="InterPro" id="IPR020472">
    <property type="entry name" value="WD40_PAC1"/>
</dbReference>
<dbReference type="InterPro" id="IPR001680">
    <property type="entry name" value="WD40_rpt"/>
</dbReference>
<feature type="repeat" description="WD" evidence="3">
    <location>
        <begin position="794"/>
        <end position="825"/>
    </location>
</feature>
<dbReference type="CDD" id="cd00200">
    <property type="entry name" value="WD40"/>
    <property type="match status" value="2"/>
</dbReference>
<keyword evidence="2" id="KW-0677">Repeat</keyword>
<dbReference type="OrthoDB" id="674604at2759"/>
<keyword evidence="1 3" id="KW-0853">WD repeat</keyword>
<feature type="domain" description="NACHT" evidence="4">
    <location>
        <begin position="86"/>
        <end position="234"/>
    </location>
</feature>
<protein>
    <recommendedName>
        <fullName evidence="4">NACHT domain-containing protein</fullName>
    </recommendedName>
</protein>
<dbReference type="Gene3D" id="2.130.10.10">
    <property type="entry name" value="YVTN repeat-like/Quinoprotein amine dehydrogenase"/>
    <property type="match status" value="4"/>
</dbReference>
<evidence type="ECO:0000256" key="1">
    <source>
        <dbReference type="ARBA" id="ARBA00022574"/>
    </source>
</evidence>
<proteinExistence type="predicted"/>
<feature type="repeat" description="WD" evidence="3">
    <location>
        <begin position="709"/>
        <end position="750"/>
    </location>
</feature>
<reference evidence="5 6" key="1">
    <citation type="submission" date="2016-03" db="EMBL/GenBank/DDBJ databases">
        <authorList>
            <person name="Ploux O."/>
        </authorList>
    </citation>
    <scope>NUCLEOTIDE SEQUENCE [LARGE SCALE GENOMIC DNA]</scope>
    <source>
        <strain evidence="5 6">UAMH 11012</strain>
    </source>
</reference>
<dbReference type="PRINTS" id="PR00320">
    <property type="entry name" value="GPROTEINBRPT"/>
</dbReference>
<evidence type="ECO:0000313" key="6">
    <source>
        <dbReference type="Proteomes" id="UP000184330"/>
    </source>
</evidence>
<dbReference type="STRING" id="576137.A0A1L7XLN6"/>
<evidence type="ECO:0000256" key="2">
    <source>
        <dbReference type="ARBA" id="ARBA00022737"/>
    </source>
</evidence>
<dbReference type="InterPro" id="IPR019775">
    <property type="entry name" value="WD40_repeat_CS"/>
</dbReference>
<gene>
    <name evidence="5" type="ORF">PAC_15852</name>
</gene>
<dbReference type="SUPFAM" id="SSF52540">
    <property type="entry name" value="P-loop containing nucleoside triphosphate hydrolases"/>
    <property type="match status" value="1"/>
</dbReference>
<dbReference type="EMBL" id="FJOG01000034">
    <property type="protein sequence ID" value="CZR65952.1"/>
    <property type="molecule type" value="Genomic_DNA"/>
</dbReference>
<dbReference type="SUPFAM" id="SSF50969">
    <property type="entry name" value="YVTN repeat-like/Quinoprotein amine dehydrogenase"/>
    <property type="match status" value="1"/>
</dbReference>
<sequence length="1221" mass="137100">MQQESYNRILSNNSFGSNVRIHQGDVYMSGSDVGADERCFRDLLLTDPRDDKTRIETEKGGLFRDSYRWILDHSSFINWRDTNESRLLWIKGGPGKGKTMLLIGIIKELSQQMDSTPDSGVLSYVFCQGTDAKLNTATAVLRGLIYCLAAQRPFLISHLRERYDLPGPQLFEGANAFFALKAVFTNMLRDSRLPRTFLIIDALDECDTGLLDVLDFIVQNAAISSPRVKWLVSSHHRHDIEERLARSSSQMKLILELNAPQVSNAVNAYIDHKVSRLPWLREDNRELRDVITNYLQTHAHETFLWVALVYDMQSLQNLVELCGSFLIIREGIIHFIHQSAKDYLRDNAEHEIFPNGRAEVHWEIASQSLKVMSVTLQRDIYGLQHPGTSIDQFTSPNPDLLTRIEYACVYWIGHSCELDSSSHNWVSLHSGGKIYEFLQKHLLHWLEALSILGKLSEGVQNMKLLQSKIDPSKDAELLALVRDANRFILSNRYIIENAPLQIYSSALIFSPKESRVRNLFWELVPRWIKTPSAVPGRWGPLLQCLEGHSESVLAVEFSRDGRLLASSDGNTVRLWDAHSGELLDMLDSGSGKLMAVAFSPNSWFLAVGSANKKVLFWDISRREWHSTLEACSDSAHRITLSQDGNLSASGPSDDSANSHGASNIFNVQVFMNLVNAVAFSLDSRFLAFSVYGETVEVFDLFREARYDTLKGHPRRVTAVAFSPDSQLLASASDDTTIIIWDVNKKERRRPSLNNTGPVSAVVYSPDGRLLASVSSHHPLRLWDVSTGALLQTLGRDHSDEAEAVAFSPDGQLLATAQNDVIELWDTSPRGLLWDLIPRWIKGAFVGLEFRSQPLKCFKDTGNITTLAFSPDKERDRSLLASGSRDGIARLWDSSTEAPHSTLKEYPRPVTAAALSPDGRLLSVSSAGAGKRVKFWDTETGEFRSTLECDTETARALKFSPDGQLLAVLSIQYGITYWDVPTRMLPNTTKSSWSEPPLVFSPDGQFLAILTGFSIVKLCNVRERAVLGYLEGHTHRVQAATFSPDSRLLATASIDKTIRLWELSTRTPCCTLIGHSSRVDAVIFSPDGQLLASASGDKTIRLWDVETRRTIEIFDTREEVKILFSFSSDGRYLITDQGFLHLNHIHPSQTQLPSDSSFFSVVKESWVAWNTELILWLPPDYRPSHLALGGNVLAITHKSGPLFYIEFDPSYIEWETSETPRP</sequence>
<feature type="repeat" description="WD" evidence="3">
    <location>
        <begin position="751"/>
        <end position="792"/>
    </location>
</feature>
<evidence type="ECO:0000256" key="3">
    <source>
        <dbReference type="PROSITE-ProRule" id="PRU00221"/>
    </source>
</evidence>
<dbReference type="InterPro" id="IPR056884">
    <property type="entry name" value="NPHP3-like_N"/>
</dbReference>
<dbReference type="PROSITE" id="PS50837">
    <property type="entry name" value="NACHT"/>
    <property type="match status" value="1"/>
</dbReference>
<dbReference type="PANTHER" id="PTHR19879:SF9">
    <property type="entry name" value="TRANSCRIPTION INITIATION FACTOR TFIID SUBUNIT 5"/>
    <property type="match status" value="1"/>
</dbReference>
<organism evidence="5 6">
    <name type="scientific">Phialocephala subalpina</name>
    <dbReference type="NCBI Taxonomy" id="576137"/>
    <lineage>
        <taxon>Eukaryota</taxon>
        <taxon>Fungi</taxon>
        <taxon>Dikarya</taxon>
        <taxon>Ascomycota</taxon>
        <taxon>Pezizomycotina</taxon>
        <taxon>Leotiomycetes</taxon>
        <taxon>Helotiales</taxon>
        <taxon>Mollisiaceae</taxon>
        <taxon>Phialocephala</taxon>
        <taxon>Phialocephala fortinii species complex</taxon>
    </lineage>
</organism>
<keyword evidence="6" id="KW-1185">Reference proteome</keyword>
<dbReference type="Proteomes" id="UP000184330">
    <property type="component" value="Unassembled WGS sequence"/>
</dbReference>
<dbReference type="InterPro" id="IPR007111">
    <property type="entry name" value="NACHT_NTPase"/>
</dbReference>
<evidence type="ECO:0000313" key="5">
    <source>
        <dbReference type="EMBL" id="CZR65952.1"/>
    </source>
</evidence>
<dbReference type="AlphaFoldDB" id="A0A1L7XLN6"/>
<feature type="repeat" description="WD" evidence="3">
    <location>
        <begin position="1071"/>
        <end position="1112"/>
    </location>
</feature>
<dbReference type="InterPro" id="IPR027417">
    <property type="entry name" value="P-loop_NTPase"/>
</dbReference>